<dbReference type="PANTHER" id="PTHR47234:SF1">
    <property type="entry name" value="TONB-DEPENDENT RECEPTOR"/>
    <property type="match status" value="1"/>
</dbReference>
<dbReference type="Pfam" id="PF00593">
    <property type="entry name" value="TonB_dep_Rec_b-barrel"/>
    <property type="match status" value="1"/>
</dbReference>
<evidence type="ECO:0000256" key="9">
    <source>
        <dbReference type="RuleBase" id="RU003357"/>
    </source>
</evidence>
<comment type="similarity">
    <text evidence="8 9">Belongs to the TonB-dependent receptor family.</text>
</comment>
<evidence type="ECO:0000313" key="13">
    <source>
        <dbReference type="EMBL" id="KAF1695877.1"/>
    </source>
</evidence>
<organism evidence="13 14">
    <name type="scientific">Pseudoxanthomonas daejeonensis</name>
    <dbReference type="NCBI Taxonomy" id="266062"/>
    <lineage>
        <taxon>Bacteria</taxon>
        <taxon>Pseudomonadati</taxon>
        <taxon>Pseudomonadota</taxon>
        <taxon>Gammaproteobacteria</taxon>
        <taxon>Lysobacterales</taxon>
        <taxon>Lysobacteraceae</taxon>
        <taxon>Pseudoxanthomonas</taxon>
    </lineage>
</organism>
<keyword evidence="13" id="KW-0675">Receptor</keyword>
<dbReference type="InterPro" id="IPR037066">
    <property type="entry name" value="Plug_dom_sf"/>
</dbReference>
<evidence type="ECO:0000313" key="14">
    <source>
        <dbReference type="Proteomes" id="UP000788419"/>
    </source>
</evidence>
<dbReference type="Proteomes" id="UP000788419">
    <property type="component" value="Unassembled WGS sequence"/>
</dbReference>
<name>A0ABQ6Z8W0_9GAMM</name>
<evidence type="ECO:0000256" key="7">
    <source>
        <dbReference type="ARBA" id="ARBA00023237"/>
    </source>
</evidence>
<evidence type="ECO:0000256" key="1">
    <source>
        <dbReference type="ARBA" id="ARBA00004571"/>
    </source>
</evidence>
<sequence length="984" mass="107152">MNKRYHAPKRSRLSAALISALVLPLLAGQVLAQETDSASTASAEAQSTQAAATSGGTANLDKVTVVGSRIKRAEIEGPTPVTVITREDIDREGFQSVADMLQSLSQNSSTSFTGDLGVTGFSPNAQVVNLRNLGPGYTLVLINGRRPAMYPQPYNRDNNVVNTRAIPQAVVERVEVLAGGASAIYGSDAVAGVVNIVTRQNYDGNLVRLIAGTTTNGGGDTGGVELVGGKTGDRWSATWAFQYRNTEAVFADQRDWLADTRNGPLGPDFTNPALSLIMIRGLANANGPVNHNAYYPGAAACDALGFETRTTAARGTYCGSFTQPGSRTISNKSEYWSAYGYGTFDITDTTQAWASLQYYGSDAASSSGTEFWGTSGDRFNTTRTGSASAYVYNTSTRDLVQLQRVFSPEELGGPEAATTLYDESTYEVAGGVRGMFGDRFDWEAYGSYGFYDYTADRPRLLAQAVHDYFLGPRLGWASTTGVISPTGTYAAHNINLARWSAPITPEIYKSFATRVVNRSETTAATAGFNVSGDLFELPAGAVGFAGIMEWNRSTMDLVSDPRLDQLRPLDNQTVYNLTSSGETHGERDRYAVGAEFRIPIFDRLTAQAALRWDQYDDISSVDDAVTYNFGVEWRPLDSLLFRGSYATSFRAPDMQLIYAEGAASYAAVLDEYACRAGIGAGAAGGPRTRTQCNVTGDPTIYQTQTLIAGNAELKEEEGESWGAGLVWDITDNMSASLDYYRIKLTDAASQFSNDYLLQTEAACRLGTYSDGSAAPTASVCNNVYSLVTRESAPGTPNDQRVQRINSAYINTALTDTSGMDATYRWRYDTDRAGTFTTDLAYTLVLTNKYKQTADDDLIDYRDVAPNYSWTPQRSRVRGSVSWNYGDWTTTVFGTRLGSAYSNAAVDGTNTAGDFYSRRLPPYMLYNLTVAKKFGDNVQAELQVINVLDNQYREDNSFTAHPFYQPWIGADPLGRRLYMSLSWRF</sequence>
<evidence type="ECO:0000256" key="2">
    <source>
        <dbReference type="ARBA" id="ARBA00022448"/>
    </source>
</evidence>
<evidence type="ECO:0000256" key="10">
    <source>
        <dbReference type="SAM" id="SignalP"/>
    </source>
</evidence>
<keyword evidence="4 8" id="KW-0812">Transmembrane</keyword>
<dbReference type="Gene3D" id="2.40.170.20">
    <property type="entry name" value="TonB-dependent receptor, beta-barrel domain"/>
    <property type="match status" value="1"/>
</dbReference>
<keyword evidence="6 8" id="KW-0472">Membrane</keyword>
<keyword evidence="5 9" id="KW-0798">TonB box</keyword>
<evidence type="ECO:0000259" key="11">
    <source>
        <dbReference type="Pfam" id="PF00593"/>
    </source>
</evidence>
<dbReference type="EMBL" id="PDWN01000004">
    <property type="protein sequence ID" value="KAF1695877.1"/>
    <property type="molecule type" value="Genomic_DNA"/>
</dbReference>
<gene>
    <name evidence="13" type="ORF">CSC65_05080</name>
</gene>
<keyword evidence="10" id="KW-0732">Signal</keyword>
<keyword evidence="14" id="KW-1185">Reference proteome</keyword>
<feature type="domain" description="TonB-dependent receptor-like beta-barrel" evidence="11">
    <location>
        <begin position="442"/>
        <end position="946"/>
    </location>
</feature>
<dbReference type="SUPFAM" id="SSF56935">
    <property type="entry name" value="Porins"/>
    <property type="match status" value="1"/>
</dbReference>
<dbReference type="RefSeq" id="WP_162409090.1">
    <property type="nucleotide sequence ID" value="NZ_PDWN01000004.1"/>
</dbReference>
<evidence type="ECO:0000256" key="3">
    <source>
        <dbReference type="ARBA" id="ARBA00022452"/>
    </source>
</evidence>
<dbReference type="InterPro" id="IPR036942">
    <property type="entry name" value="Beta-barrel_TonB_sf"/>
</dbReference>
<evidence type="ECO:0000256" key="6">
    <source>
        <dbReference type="ARBA" id="ARBA00023136"/>
    </source>
</evidence>
<evidence type="ECO:0000256" key="8">
    <source>
        <dbReference type="PROSITE-ProRule" id="PRU01360"/>
    </source>
</evidence>
<dbReference type="InterPro" id="IPR012910">
    <property type="entry name" value="Plug_dom"/>
</dbReference>
<evidence type="ECO:0000259" key="12">
    <source>
        <dbReference type="Pfam" id="PF07715"/>
    </source>
</evidence>
<dbReference type="Gene3D" id="2.170.130.10">
    <property type="entry name" value="TonB-dependent receptor, plug domain"/>
    <property type="match status" value="1"/>
</dbReference>
<evidence type="ECO:0000256" key="4">
    <source>
        <dbReference type="ARBA" id="ARBA00022692"/>
    </source>
</evidence>
<evidence type="ECO:0000256" key="5">
    <source>
        <dbReference type="ARBA" id="ARBA00023077"/>
    </source>
</evidence>
<keyword evidence="7 8" id="KW-0998">Cell outer membrane</keyword>
<dbReference type="Pfam" id="PF07715">
    <property type="entry name" value="Plug"/>
    <property type="match status" value="1"/>
</dbReference>
<keyword evidence="2 8" id="KW-0813">Transport</keyword>
<dbReference type="InterPro" id="IPR000531">
    <property type="entry name" value="Beta-barrel_TonB"/>
</dbReference>
<dbReference type="InterPro" id="IPR039426">
    <property type="entry name" value="TonB-dep_rcpt-like"/>
</dbReference>
<comment type="caution">
    <text evidence="13">The sequence shown here is derived from an EMBL/GenBank/DDBJ whole genome shotgun (WGS) entry which is preliminary data.</text>
</comment>
<feature type="chain" id="PRO_5045596601" evidence="10">
    <location>
        <begin position="33"/>
        <end position="984"/>
    </location>
</feature>
<dbReference type="PROSITE" id="PS52016">
    <property type="entry name" value="TONB_DEPENDENT_REC_3"/>
    <property type="match status" value="1"/>
</dbReference>
<feature type="signal peptide" evidence="10">
    <location>
        <begin position="1"/>
        <end position="32"/>
    </location>
</feature>
<protein>
    <submittedName>
        <fullName evidence="13">TonB-dependent receptor</fullName>
    </submittedName>
</protein>
<proteinExistence type="inferred from homology"/>
<keyword evidence="3 8" id="KW-1134">Transmembrane beta strand</keyword>
<reference evidence="13 14" key="1">
    <citation type="submission" date="2017-10" db="EMBL/GenBank/DDBJ databases">
        <title>Whole genome sequencing of members of genus Pseudoxanthomonas.</title>
        <authorList>
            <person name="Kumar S."/>
            <person name="Bansal K."/>
            <person name="Kaur A."/>
            <person name="Patil P."/>
            <person name="Sharma S."/>
            <person name="Patil P.B."/>
        </authorList>
    </citation>
    <scope>NUCLEOTIDE SEQUENCE [LARGE SCALE GENOMIC DNA]</scope>
    <source>
        <strain evidence="13 14">DSM 17801</strain>
    </source>
</reference>
<feature type="domain" description="TonB-dependent receptor plug" evidence="12">
    <location>
        <begin position="76"/>
        <end position="193"/>
    </location>
</feature>
<comment type="subcellular location">
    <subcellularLocation>
        <location evidence="1 8">Cell outer membrane</location>
        <topology evidence="1 8">Multi-pass membrane protein</topology>
    </subcellularLocation>
</comment>
<accession>A0ABQ6Z8W0</accession>
<dbReference type="PANTHER" id="PTHR47234">
    <property type="match status" value="1"/>
</dbReference>